<feature type="region of interest" description="Disordered" evidence="1">
    <location>
        <begin position="19"/>
        <end position="45"/>
    </location>
</feature>
<dbReference type="HOGENOM" id="CLU_620217_0_0_1"/>
<feature type="region of interest" description="Disordered" evidence="1">
    <location>
        <begin position="457"/>
        <end position="490"/>
    </location>
</feature>
<protein>
    <submittedName>
        <fullName evidence="2">Uncharacterized protein</fullName>
    </submittedName>
</protein>
<evidence type="ECO:0000313" key="3">
    <source>
        <dbReference type="Proteomes" id="UP000008022"/>
    </source>
</evidence>
<dbReference type="Gramene" id="ORUFI05G01680.1">
    <property type="protein sequence ID" value="ORUFI05G01680.1"/>
    <property type="gene ID" value="ORUFI05G01680"/>
</dbReference>
<name>A0A0E0PGV5_ORYRU</name>
<evidence type="ECO:0000313" key="2">
    <source>
        <dbReference type="EnsemblPlants" id="ORUFI05G01680.1"/>
    </source>
</evidence>
<reference evidence="2" key="2">
    <citation type="submission" date="2015-06" db="UniProtKB">
        <authorList>
            <consortium name="EnsemblPlants"/>
        </authorList>
    </citation>
    <scope>IDENTIFICATION</scope>
</reference>
<organism evidence="2 3">
    <name type="scientific">Oryza rufipogon</name>
    <name type="common">Brownbeard rice</name>
    <name type="synonym">Asian wild rice</name>
    <dbReference type="NCBI Taxonomy" id="4529"/>
    <lineage>
        <taxon>Eukaryota</taxon>
        <taxon>Viridiplantae</taxon>
        <taxon>Streptophyta</taxon>
        <taxon>Embryophyta</taxon>
        <taxon>Tracheophyta</taxon>
        <taxon>Spermatophyta</taxon>
        <taxon>Magnoliopsida</taxon>
        <taxon>Liliopsida</taxon>
        <taxon>Poales</taxon>
        <taxon>Poaceae</taxon>
        <taxon>BOP clade</taxon>
        <taxon>Oryzoideae</taxon>
        <taxon>Oryzeae</taxon>
        <taxon>Oryzinae</taxon>
        <taxon>Oryza</taxon>
    </lineage>
</organism>
<proteinExistence type="predicted"/>
<feature type="compositionally biased region" description="Basic and acidic residues" evidence="1">
    <location>
        <begin position="26"/>
        <end position="43"/>
    </location>
</feature>
<evidence type="ECO:0000256" key="1">
    <source>
        <dbReference type="SAM" id="MobiDB-lite"/>
    </source>
</evidence>
<sequence length="490" mass="54760">MEINEKIDDREANLQYTQKGITSLSDLEKEKGEEQEKSTGTKEKKLKISNVLKMADEKQFEAGKTSSDSGKKSHGLKIMKQLAGKIEAGTSTNSVNSKSEKKLKISNVLKMADEKQFEAGKTSSDSGKKSQGLKIMKQLAGKIEAGTSTDSVNSKSGTEEKILKISNDLKKADEKQLQEVKTSRGFETDTDKKAQRFKTMKQLPGIFEDGTCTALVQSNSGLAFLEKNYNTTQSYKMQENRDNIKSGNRGHLSDIGSKIEKKNTTNQTCLALLEENYNTTLSYRVQENMDITKTGKGKIMKQIAGIIENNDKGTISCMNMQEINSENGANNAKVDYENNVLSLLDQDYIADSFISYTSLMEHIISSQPKRCNELKVEGTKNDTIETGIGQDYQKVDESLNSHVEYQSEQRCSMDILNLQESVQDKSLEQTSEIGYSNVDNQSQHAWSLDIFNLQESVQSGEEEKKEATSKKRKPNKKENIEIGKSHQDES</sequence>
<keyword evidence="3" id="KW-1185">Reference proteome</keyword>
<dbReference type="Proteomes" id="UP000008022">
    <property type="component" value="Unassembled WGS sequence"/>
</dbReference>
<dbReference type="AlphaFoldDB" id="A0A0E0PGV5"/>
<reference evidence="3" key="1">
    <citation type="submission" date="2013-06" db="EMBL/GenBank/DDBJ databases">
        <authorList>
            <person name="Zhao Q."/>
        </authorList>
    </citation>
    <scope>NUCLEOTIDE SEQUENCE</scope>
    <source>
        <strain evidence="3">cv. W1943</strain>
    </source>
</reference>
<accession>A0A0E0PGV5</accession>
<feature type="compositionally biased region" description="Basic and acidic residues" evidence="1">
    <location>
        <begin position="476"/>
        <end position="490"/>
    </location>
</feature>
<dbReference type="EnsemblPlants" id="ORUFI05G01680.1">
    <property type="protein sequence ID" value="ORUFI05G01680.1"/>
    <property type="gene ID" value="ORUFI05G01680"/>
</dbReference>